<dbReference type="RefSeq" id="WP_045444633.1">
    <property type="nucleotide sequence ID" value="NZ_BBIO01000005.1"/>
</dbReference>
<gene>
    <name evidence="1" type="ORF">M2A_1273</name>
</gene>
<dbReference type="InterPro" id="IPR003329">
    <property type="entry name" value="Cytidylyl_trans"/>
</dbReference>
<dbReference type="PANTHER" id="PTHR21485:SF6">
    <property type="entry name" value="N-ACYLNEURAMINATE CYTIDYLYLTRANSFERASE-RELATED"/>
    <property type="match status" value="1"/>
</dbReference>
<name>A0A081B9Q6_9HYPH</name>
<accession>A0A081B9Q6</accession>
<sequence length="231" mass="24951">MRRICTILARGGSKGVPGKNIRPLGGKPLIAHSIVQALASGLFETVAVSSDDEAILRAAEEAGADELVLRPADLASDTAPKLPAILHCVEEVEKRHGHSDVVVDLQPTAPLREPSDIQGAVALLEESGAPNVITGSPAKCSPYFSLVEERADGTVGLSKPVDPPLARRQDAPRTFDMNGSVYVWRREVLTADMKLFQPGTRLYEMPEERSVDIDTALDFEFAAFLMGRRRA</sequence>
<organism evidence="1 2">
    <name type="scientific">Tepidicaulis marinus</name>
    <dbReference type="NCBI Taxonomy" id="1333998"/>
    <lineage>
        <taxon>Bacteria</taxon>
        <taxon>Pseudomonadati</taxon>
        <taxon>Pseudomonadota</taxon>
        <taxon>Alphaproteobacteria</taxon>
        <taxon>Hyphomicrobiales</taxon>
        <taxon>Parvibaculaceae</taxon>
        <taxon>Tepidicaulis</taxon>
    </lineage>
</organism>
<dbReference type="EMBL" id="BBIO01000005">
    <property type="protein sequence ID" value="GAK44774.1"/>
    <property type="molecule type" value="Genomic_DNA"/>
</dbReference>
<dbReference type="PANTHER" id="PTHR21485">
    <property type="entry name" value="HAD SUPERFAMILY MEMBERS CMAS AND KDSC"/>
    <property type="match status" value="1"/>
</dbReference>
<dbReference type="STRING" id="1333998.M2A_1273"/>
<evidence type="ECO:0000313" key="2">
    <source>
        <dbReference type="Proteomes" id="UP000028702"/>
    </source>
</evidence>
<dbReference type="Gene3D" id="3.90.550.10">
    <property type="entry name" value="Spore Coat Polysaccharide Biosynthesis Protein SpsA, Chain A"/>
    <property type="match status" value="1"/>
</dbReference>
<dbReference type="InterPro" id="IPR050793">
    <property type="entry name" value="CMP-NeuNAc_synthase"/>
</dbReference>
<keyword evidence="2" id="KW-1185">Reference proteome</keyword>
<dbReference type="eggNOG" id="COG1083">
    <property type="taxonomic scope" value="Bacteria"/>
</dbReference>
<dbReference type="AlphaFoldDB" id="A0A081B9Q6"/>
<evidence type="ECO:0000313" key="1">
    <source>
        <dbReference type="EMBL" id="GAK44774.1"/>
    </source>
</evidence>
<proteinExistence type="predicted"/>
<dbReference type="Pfam" id="PF02348">
    <property type="entry name" value="CTP_transf_3"/>
    <property type="match status" value="1"/>
</dbReference>
<dbReference type="SUPFAM" id="SSF53448">
    <property type="entry name" value="Nucleotide-diphospho-sugar transferases"/>
    <property type="match status" value="1"/>
</dbReference>
<protein>
    <submittedName>
        <fullName evidence="1">Posttranslational modification protein</fullName>
    </submittedName>
</protein>
<comment type="caution">
    <text evidence="1">The sequence shown here is derived from an EMBL/GenBank/DDBJ whole genome shotgun (WGS) entry which is preliminary data.</text>
</comment>
<reference evidence="1 2" key="1">
    <citation type="submission" date="2014-07" db="EMBL/GenBank/DDBJ databases">
        <title>Tepidicaulis marinum gen. nov., sp. nov., a novel marine bacterium denitrifying nitrate to nitrous oxide strictly under microaerobic conditions.</title>
        <authorList>
            <person name="Takeuchi M."/>
            <person name="Yamagishi T."/>
            <person name="Kamagata Y."/>
            <person name="Oshima K."/>
            <person name="Hattori M."/>
            <person name="Katayama T."/>
            <person name="Hanada S."/>
            <person name="Tamaki H."/>
            <person name="Marumo K."/>
            <person name="Maeda H."/>
            <person name="Nedachi M."/>
            <person name="Iwasaki W."/>
            <person name="Suwa Y."/>
            <person name="Sakata S."/>
        </authorList>
    </citation>
    <scope>NUCLEOTIDE SEQUENCE [LARGE SCALE GENOMIC DNA]</scope>
    <source>
        <strain evidence="1 2">MA2</strain>
    </source>
</reference>
<dbReference type="GO" id="GO:0008781">
    <property type="term" value="F:N-acylneuraminate cytidylyltransferase activity"/>
    <property type="evidence" value="ECO:0007669"/>
    <property type="project" value="TreeGrafter"/>
</dbReference>
<dbReference type="InterPro" id="IPR029044">
    <property type="entry name" value="Nucleotide-diphossugar_trans"/>
</dbReference>
<dbReference type="Proteomes" id="UP000028702">
    <property type="component" value="Unassembled WGS sequence"/>
</dbReference>
<dbReference type="CDD" id="cd02513">
    <property type="entry name" value="CMP-NeuAc_Synthase"/>
    <property type="match status" value="1"/>
</dbReference>